<feature type="compositionally biased region" description="Basic and acidic residues" evidence="5">
    <location>
        <begin position="336"/>
        <end position="360"/>
    </location>
</feature>
<dbReference type="PANTHER" id="PTHR13112:SF0">
    <property type="entry name" value="FI21285P1"/>
    <property type="match status" value="1"/>
</dbReference>
<dbReference type="GO" id="GO:0003729">
    <property type="term" value="F:mRNA binding"/>
    <property type="evidence" value="ECO:0007669"/>
    <property type="project" value="TreeGrafter"/>
</dbReference>
<comment type="subcellular location">
    <subcellularLocation>
        <location evidence="1">Nucleus</location>
    </subcellularLocation>
</comment>
<accession>A0A2S2NSV5</accession>
<dbReference type="EMBL" id="GGMR01007493">
    <property type="protein sequence ID" value="MBY20112.1"/>
    <property type="molecule type" value="Transcribed_RNA"/>
</dbReference>
<feature type="domain" description="UPF3" evidence="6">
    <location>
        <begin position="39"/>
        <end position="194"/>
    </location>
</feature>
<dbReference type="Pfam" id="PF03467">
    <property type="entry name" value="Smg4_UPF3"/>
    <property type="match status" value="1"/>
</dbReference>
<dbReference type="PANTHER" id="PTHR13112">
    <property type="entry name" value="UPF3 REGULATOR OF NONSENSE TRANSCRIPTS-LIKE PROTEIN"/>
    <property type="match status" value="1"/>
</dbReference>
<evidence type="ECO:0000256" key="4">
    <source>
        <dbReference type="ARBA" id="ARBA00023242"/>
    </source>
</evidence>
<feature type="compositionally biased region" description="Basic and acidic residues" evidence="5">
    <location>
        <begin position="391"/>
        <end position="423"/>
    </location>
</feature>
<dbReference type="SUPFAM" id="SSF54928">
    <property type="entry name" value="RNA-binding domain, RBD"/>
    <property type="match status" value="1"/>
</dbReference>
<name>A0A2S2NSV5_SCHGA</name>
<proteinExistence type="inferred from homology"/>
<evidence type="ECO:0000256" key="5">
    <source>
        <dbReference type="SAM" id="MobiDB-lite"/>
    </source>
</evidence>
<dbReference type="GO" id="GO:0005737">
    <property type="term" value="C:cytoplasm"/>
    <property type="evidence" value="ECO:0007669"/>
    <property type="project" value="TreeGrafter"/>
</dbReference>
<keyword evidence="4" id="KW-0539">Nucleus</keyword>
<gene>
    <name evidence="7" type="primary">upf3a</name>
    <name evidence="7" type="ORF">g.10115</name>
</gene>
<dbReference type="InterPro" id="IPR039722">
    <property type="entry name" value="Upf3"/>
</dbReference>
<evidence type="ECO:0000256" key="3">
    <source>
        <dbReference type="ARBA" id="ARBA00023161"/>
    </source>
</evidence>
<feature type="compositionally biased region" description="Basic and acidic residues" evidence="5">
    <location>
        <begin position="437"/>
        <end position="450"/>
    </location>
</feature>
<comment type="similarity">
    <text evidence="2">Belongs to the RENT3 family.</text>
</comment>
<dbReference type="InterPro" id="IPR035979">
    <property type="entry name" value="RBD_domain_sf"/>
</dbReference>
<dbReference type="GO" id="GO:0000184">
    <property type="term" value="P:nuclear-transcribed mRNA catabolic process, nonsense-mediated decay"/>
    <property type="evidence" value="ECO:0007669"/>
    <property type="project" value="UniProtKB-KW"/>
</dbReference>
<evidence type="ECO:0000313" key="7">
    <source>
        <dbReference type="EMBL" id="MBY20112.1"/>
    </source>
</evidence>
<organism evidence="7">
    <name type="scientific">Schizaphis graminum</name>
    <name type="common">Green bug aphid</name>
    <dbReference type="NCBI Taxonomy" id="13262"/>
    <lineage>
        <taxon>Eukaryota</taxon>
        <taxon>Metazoa</taxon>
        <taxon>Ecdysozoa</taxon>
        <taxon>Arthropoda</taxon>
        <taxon>Hexapoda</taxon>
        <taxon>Insecta</taxon>
        <taxon>Pterygota</taxon>
        <taxon>Neoptera</taxon>
        <taxon>Paraneoptera</taxon>
        <taxon>Hemiptera</taxon>
        <taxon>Sternorrhyncha</taxon>
        <taxon>Aphidomorpha</taxon>
        <taxon>Aphidoidea</taxon>
        <taxon>Aphididae</taxon>
        <taxon>Aphidini</taxon>
        <taxon>Schizaphis</taxon>
    </lineage>
</organism>
<evidence type="ECO:0000259" key="6">
    <source>
        <dbReference type="Pfam" id="PF03467"/>
    </source>
</evidence>
<dbReference type="InterPro" id="IPR005120">
    <property type="entry name" value="UPF3_dom"/>
</dbReference>
<protein>
    <submittedName>
        <fullName evidence="7">Regulator of nonsense transcripts 3A</fullName>
    </submittedName>
</protein>
<evidence type="ECO:0000256" key="2">
    <source>
        <dbReference type="ARBA" id="ARBA00005991"/>
    </source>
</evidence>
<dbReference type="AlphaFoldDB" id="A0A2S2NSV5"/>
<keyword evidence="3" id="KW-0866">Nonsense-mediated mRNA decay</keyword>
<sequence length="450" mass="53377">MIKENTEVIKPPEKVDDFLLSLFKALDRQKSKDERKTVEKKVVVRRLPPTMTEERFLNEVSPLPEFNYIYFIPGDPNAAPFHHSRVYINFLKEDDMYMFTDKFDGYVFVDDTGDEYPATVELAPYQRIPKKKLDKDANWGKIHENPVFLEFKRNFEQKTIDTTLKTTQHFFESVEDKSQEQDLSTPLLEFLAKQSDRQRVRVNQRDERRKKVFIRKQEKEEVWRNKKVEKEIFIKPKPITKSNIISKRVIDEKPVKDTSQKKIIKSHKDDTAFNVEKIKHCDESYKVKMEDTNRVDDVKKIEFKIKTAKLNSPTKCFDNDLKEDITSKPEKINVDISKEAKEDNDIKKKSETLKPGHSENKTSVSSKYNKWHDDKEIVETGETENYKKHRSDTDKRFAYNKRIDNRRQESKTDRRIRNKDRPAIEIYRPGMGRLSKLKADNDNIESEAQK</sequence>
<reference evidence="7" key="1">
    <citation type="submission" date="2018-04" db="EMBL/GenBank/DDBJ databases">
        <title>Transcriptome of Schizaphis graminum biotype I.</title>
        <authorList>
            <person name="Scully E.D."/>
            <person name="Geib S.M."/>
            <person name="Palmer N.A."/>
            <person name="Koch K."/>
            <person name="Bradshaw J."/>
            <person name="Heng-Moss T."/>
            <person name="Sarath G."/>
        </authorList>
    </citation>
    <scope>NUCLEOTIDE SEQUENCE</scope>
</reference>
<dbReference type="Gene3D" id="3.30.70.330">
    <property type="match status" value="1"/>
</dbReference>
<evidence type="ECO:0000256" key="1">
    <source>
        <dbReference type="ARBA" id="ARBA00004123"/>
    </source>
</evidence>
<feature type="region of interest" description="Disordered" evidence="5">
    <location>
        <begin position="336"/>
        <end position="450"/>
    </location>
</feature>
<dbReference type="GO" id="GO:0045727">
    <property type="term" value="P:positive regulation of translation"/>
    <property type="evidence" value="ECO:0007669"/>
    <property type="project" value="TreeGrafter"/>
</dbReference>
<dbReference type="InterPro" id="IPR012677">
    <property type="entry name" value="Nucleotide-bd_a/b_plait_sf"/>
</dbReference>
<dbReference type="GO" id="GO:0005730">
    <property type="term" value="C:nucleolus"/>
    <property type="evidence" value="ECO:0007669"/>
    <property type="project" value="TreeGrafter"/>
</dbReference>